<proteinExistence type="predicted"/>
<dbReference type="InterPro" id="IPR013103">
    <property type="entry name" value="RVT_2"/>
</dbReference>
<evidence type="ECO:0000313" key="4">
    <source>
        <dbReference type="Proteomes" id="UP001172457"/>
    </source>
</evidence>
<comment type="caution">
    <text evidence="3">The sequence shown here is derived from an EMBL/GenBank/DDBJ whole genome shotgun (WGS) entry which is preliminary data.</text>
</comment>
<sequence>MRVGDTPLLTPVEIVARPPPRITRKTTPYTTLDLDAVRKQSLKVVGKPSVNEIVGKQLVKVVEKTISTFTDHIFSDARFVGKLSVKPISDCFPTVRSLNHPLMFEFLTITKCEDLDGSDTSIAFDGLDGLENFRVHFSPFNCTPRGEHRNRVPAFGTGTVMEPPVPEPEPTPGTRFRNRNRRFRDRFPNMKNRCNRFRNKCHPITQVTPEPDQPTSSEDFSQTTVSEPAPTTTNLLPDPSLNETSTSGQVYQPPAIRWTKDHPIDQVLGNPSSGVKTRRQSGNICLYVNFISENEPKESDDALRDPAWVSAMQEELAEFIRNNVWLLVPGPRKRTIIGSKWIFRNKLDEVGKIIQNKTRLVAQGYRQEEGIDYDETFAPVLGSKQFDYSWPLQHI</sequence>
<organism evidence="3 4">
    <name type="scientific">Centaurea solstitialis</name>
    <name type="common">yellow star-thistle</name>
    <dbReference type="NCBI Taxonomy" id="347529"/>
    <lineage>
        <taxon>Eukaryota</taxon>
        <taxon>Viridiplantae</taxon>
        <taxon>Streptophyta</taxon>
        <taxon>Embryophyta</taxon>
        <taxon>Tracheophyta</taxon>
        <taxon>Spermatophyta</taxon>
        <taxon>Magnoliopsida</taxon>
        <taxon>eudicotyledons</taxon>
        <taxon>Gunneridae</taxon>
        <taxon>Pentapetalae</taxon>
        <taxon>asterids</taxon>
        <taxon>campanulids</taxon>
        <taxon>Asterales</taxon>
        <taxon>Asteraceae</taxon>
        <taxon>Carduoideae</taxon>
        <taxon>Cardueae</taxon>
        <taxon>Centaureinae</taxon>
        <taxon>Centaurea</taxon>
    </lineage>
</organism>
<dbReference type="Proteomes" id="UP001172457">
    <property type="component" value="Chromosome 5"/>
</dbReference>
<dbReference type="EMBL" id="JARYMX010000005">
    <property type="protein sequence ID" value="KAJ9546530.1"/>
    <property type="molecule type" value="Genomic_DNA"/>
</dbReference>
<feature type="compositionally biased region" description="Polar residues" evidence="1">
    <location>
        <begin position="205"/>
        <end position="249"/>
    </location>
</feature>
<evidence type="ECO:0000313" key="3">
    <source>
        <dbReference type="EMBL" id="KAJ9546530.1"/>
    </source>
</evidence>
<keyword evidence="4" id="KW-1185">Reference proteome</keyword>
<feature type="domain" description="Reverse transcriptase Ty1/copia-type" evidence="2">
    <location>
        <begin position="322"/>
        <end position="381"/>
    </location>
</feature>
<dbReference type="Pfam" id="PF07727">
    <property type="entry name" value="RVT_2"/>
    <property type="match status" value="1"/>
</dbReference>
<evidence type="ECO:0000256" key="1">
    <source>
        <dbReference type="SAM" id="MobiDB-lite"/>
    </source>
</evidence>
<gene>
    <name evidence="3" type="ORF">OSB04_019073</name>
</gene>
<name>A0AA38WC14_9ASTR</name>
<feature type="region of interest" description="Disordered" evidence="1">
    <location>
        <begin position="155"/>
        <end position="177"/>
    </location>
</feature>
<dbReference type="AlphaFoldDB" id="A0AA38WC14"/>
<reference evidence="3" key="1">
    <citation type="submission" date="2023-03" db="EMBL/GenBank/DDBJ databases">
        <title>Chromosome-scale reference genome and RAD-based genetic map of yellow starthistle (Centaurea solstitialis) reveal putative structural variation and QTLs associated with invader traits.</title>
        <authorList>
            <person name="Reatini B."/>
            <person name="Cang F.A."/>
            <person name="Jiang Q."/>
            <person name="Mckibben M.T.W."/>
            <person name="Barker M.S."/>
            <person name="Rieseberg L.H."/>
            <person name="Dlugosch K.M."/>
        </authorList>
    </citation>
    <scope>NUCLEOTIDE SEQUENCE</scope>
    <source>
        <strain evidence="3">CAN-66</strain>
        <tissue evidence="3">Leaf</tissue>
    </source>
</reference>
<protein>
    <recommendedName>
        <fullName evidence="2">Reverse transcriptase Ty1/copia-type domain-containing protein</fullName>
    </recommendedName>
</protein>
<accession>A0AA38WC14</accession>
<evidence type="ECO:0000259" key="2">
    <source>
        <dbReference type="Pfam" id="PF07727"/>
    </source>
</evidence>
<feature type="region of interest" description="Disordered" evidence="1">
    <location>
        <begin position="198"/>
        <end position="249"/>
    </location>
</feature>